<keyword evidence="1 3" id="KW-0479">Metal-binding</keyword>
<keyword evidence="5" id="KW-0732">Signal</keyword>
<protein>
    <recommendedName>
        <fullName evidence="6">Cupin type-1 domain-containing protein</fullName>
    </recommendedName>
</protein>
<dbReference type="PANTHER" id="PTHR35848:SF9">
    <property type="entry name" value="SLL1358 PROTEIN"/>
    <property type="match status" value="1"/>
</dbReference>
<evidence type="ECO:0000259" key="6">
    <source>
        <dbReference type="SMART" id="SM00835"/>
    </source>
</evidence>
<evidence type="ECO:0000313" key="7">
    <source>
        <dbReference type="EMBL" id="CAF9916255.1"/>
    </source>
</evidence>
<dbReference type="AlphaFoldDB" id="A0A8H3ID08"/>
<dbReference type="Proteomes" id="UP000664169">
    <property type="component" value="Unassembled WGS sequence"/>
</dbReference>
<feature type="binding site" evidence="3">
    <location>
        <position position="367"/>
    </location>
    <ligand>
        <name>Mn(2+)</name>
        <dbReference type="ChEBI" id="CHEBI:29035"/>
        <label>2</label>
    </ligand>
</feature>
<gene>
    <name evidence="7" type="ORF">GOMPHAMPRED_000940</name>
</gene>
<evidence type="ECO:0000256" key="3">
    <source>
        <dbReference type="PIRSR" id="PIRSR617774-2"/>
    </source>
</evidence>
<reference evidence="7" key="1">
    <citation type="submission" date="2021-03" db="EMBL/GenBank/DDBJ databases">
        <authorList>
            <person name="Tagirdzhanova G."/>
        </authorList>
    </citation>
    <scope>NUCLEOTIDE SEQUENCE</scope>
</reference>
<dbReference type="CDD" id="cd20304">
    <property type="entry name" value="cupin_OxDC_N"/>
    <property type="match status" value="1"/>
</dbReference>
<feature type="domain" description="Cupin type-1" evidence="6">
    <location>
        <begin position="274"/>
        <end position="433"/>
    </location>
</feature>
<name>A0A8H3ID08_9LECA</name>
<dbReference type="InterPro" id="IPR014710">
    <property type="entry name" value="RmlC-like_jellyroll"/>
</dbReference>
<feature type="binding site" evidence="3">
    <location>
        <position position="321"/>
    </location>
    <ligand>
        <name>Mn(2+)</name>
        <dbReference type="ChEBI" id="CHEBI:29035"/>
        <label>2</label>
    </ligand>
</feature>
<evidence type="ECO:0000256" key="5">
    <source>
        <dbReference type="SAM" id="SignalP"/>
    </source>
</evidence>
<dbReference type="CDD" id="cd20305">
    <property type="entry name" value="cupin_OxDC_C"/>
    <property type="match status" value="1"/>
</dbReference>
<dbReference type="SMART" id="SM00835">
    <property type="entry name" value="Cupin_1"/>
    <property type="match status" value="2"/>
</dbReference>
<dbReference type="SUPFAM" id="SSF51182">
    <property type="entry name" value="RmlC-like cupins"/>
    <property type="match status" value="1"/>
</dbReference>
<dbReference type="GO" id="GO:0033609">
    <property type="term" value="P:oxalate metabolic process"/>
    <property type="evidence" value="ECO:0007669"/>
    <property type="project" value="InterPro"/>
</dbReference>
<comment type="caution">
    <text evidence="7">The sequence shown here is derived from an EMBL/GenBank/DDBJ whole genome shotgun (WGS) entry which is preliminary data.</text>
</comment>
<dbReference type="Pfam" id="PF00190">
    <property type="entry name" value="Cupin_1"/>
    <property type="match status" value="2"/>
</dbReference>
<dbReference type="EMBL" id="CAJPDQ010000011">
    <property type="protein sequence ID" value="CAF9916255.1"/>
    <property type="molecule type" value="Genomic_DNA"/>
</dbReference>
<dbReference type="OrthoDB" id="10263073at2759"/>
<keyword evidence="3" id="KW-0464">Manganese</keyword>
<feature type="compositionally biased region" description="Polar residues" evidence="4">
    <location>
        <begin position="68"/>
        <end position="87"/>
    </location>
</feature>
<evidence type="ECO:0000256" key="2">
    <source>
        <dbReference type="PIRSR" id="PIRSR617774-1"/>
    </source>
</evidence>
<feature type="signal peptide" evidence="5">
    <location>
        <begin position="1"/>
        <end position="21"/>
    </location>
</feature>
<feature type="binding site" evidence="3">
    <location>
        <position position="142"/>
    </location>
    <ligand>
        <name>Mn(2+)</name>
        <dbReference type="ChEBI" id="CHEBI:29035"/>
        <label>1</label>
    </ligand>
</feature>
<proteinExistence type="predicted"/>
<organism evidence="7 8">
    <name type="scientific">Gomphillus americanus</name>
    <dbReference type="NCBI Taxonomy" id="1940652"/>
    <lineage>
        <taxon>Eukaryota</taxon>
        <taxon>Fungi</taxon>
        <taxon>Dikarya</taxon>
        <taxon>Ascomycota</taxon>
        <taxon>Pezizomycotina</taxon>
        <taxon>Lecanoromycetes</taxon>
        <taxon>OSLEUM clade</taxon>
        <taxon>Ostropomycetidae</taxon>
        <taxon>Ostropales</taxon>
        <taxon>Graphidaceae</taxon>
        <taxon>Gomphilloideae</taxon>
        <taxon>Gomphillus</taxon>
    </lineage>
</organism>
<evidence type="ECO:0000256" key="4">
    <source>
        <dbReference type="SAM" id="MobiDB-lite"/>
    </source>
</evidence>
<dbReference type="InterPro" id="IPR011051">
    <property type="entry name" value="RmlC_Cupin_sf"/>
</dbReference>
<dbReference type="GO" id="GO:0046872">
    <property type="term" value="F:metal ion binding"/>
    <property type="evidence" value="ECO:0007669"/>
    <property type="project" value="UniProtKB-KW"/>
</dbReference>
<feature type="active site" description="Proton donor" evidence="2">
    <location>
        <position position="397"/>
    </location>
</feature>
<comment type="cofactor">
    <cofactor evidence="3">
        <name>Mn(2+)</name>
        <dbReference type="ChEBI" id="CHEBI:29035"/>
    </cofactor>
    <text evidence="3">Binds 2 manganese ions per subunit.</text>
</comment>
<feature type="binding site" evidence="3">
    <location>
        <position position="187"/>
    </location>
    <ligand>
        <name>Mn(2+)</name>
        <dbReference type="ChEBI" id="CHEBI:29035"/>
        <label>1</label>
    </ligand>
</feature>
<feature type="chain" id="PRO_5034197285" description="Cupin type-1 domain-containing protein" evidence="5">
    <location>
        <begin position="22"/>
        <end position="444"/>
    </location>
</feature>
<dbReference type="InterPro" id="IPR051610">
    <property type="entry name" value="GPI/OXD"/>
</dbReference>
<evidence type="ECO:0000256" key="1">
    <source>
        <dbReference type="ARBA" id="ARBA00022723"/>
    </source>
</evidence>
<evidence type="ECO:0000313" key="8">
    <source>
        <dbReference type="Proteomes" id="UP000664169"/>
    </source>
</evidence>
<dbReference type="PANTHER" id="PTHR35848">
    <property type="entry name" value="OXALATE-BINDING PROTEIN"/>
    <property type="match status" value="1"/>
</dbReference>
<feature type="compositionally biased region" description="Polar residues" evidence="4">
    <location>
        <begin position="25"/>
        <end position="35"/>
    </location>
</feature>
<feature type="binding site" evidence="3">
    <location>
        <position position="323"/>
    </location>
    <ligand>
        <name>Mn(2+)</name>
        <dbReference type="ChEBI" id="CHEBI:29035"/>
        <label>2</label>
    </ligand>
</feature>
<keyword evidence="8" id="KW-1185">Reference proteome</keyword>
<dbReference type="InterPro" id="IPR017774">
    <property type="entry name" value="Bicupin_oxalate_deCO2ase/Oxase"/>
</dbReference>
<feature type="binding site" evidence="3">
    <location>
        <position position="148"/>
    </location>
    <ligand>
        <name>Mn(2+)</name>
        <dbReference type="ChEBI" id="CHEBI:29035"/>
        <label>1</label>
    </ligand>
</feature>
<dbReference type="NCBIfam" id="TIGR03404">
    <property type="entry name" value="bicupin_oxalic"/>
    <property type="match status" value="1"/>
</dbReference>
<sequence>MRSLALIVSVLALHGIQLAGAAPTSRRSASLPSKPSSKHLRPVLERRGSPGFAQAQPFDGTKGGPISGGTNQALDLQNPANLGQESTDNGNVVNLKWSFSDSKTRLLNGGWVREQVITDLPSSTTIAAAQQHLEKGAIRELHWHRVAEWGYVYKGQIQVFATDENGRNQVETLNEGDIWYFPKGEAHGIQGLSDENEYLLAFDDPNFDASGTTFMVDDWISHTPKDILARNFGVDPSVFSTIPSPNPYILNATIVEEETSSPNGKLDGALSYVYKASQVPATKAAGGGGSIKIVDSTNFPVAKTIAAAIVTLQPGALRELHWHPNAEEWLYFVQGNARATAFIGGAAARTFDFTAGDTAVFPDNAGHYVENRSKNETLGRLKILRLLRTKFFLVWIELYRSDRVVDISLTQWLALTPVHVVASVLKIPESVVRNLKKEKQLILA</sequence>
<dbReference type="Gene3D" id="2.60.120.10">
    <property type="entry name" value="Jelly Rolls"/>
    <property type="match status" value="2"/>
</dbReference>
<dbReference type="InterPro" id="IPR006045">
    <property type="entry name" value="Cupin_1"/>
</dbReference>
<feature type="binding site" evidence="3">
    <location>
        <position position="144"/>
    </location>
    <ligand>
        <name>Mn(2+)</name>
        <dbReference type="ChEBI" id="CHEBI:29035"/>
        <label>1</label>
    </ligand>
</feature>
<feature type="domain" description="Cupin type-1" evidence="6">
    <location>
        <begin position="97"/>
        <end position="240"/>
    </location>
</feature>
<feature type="region of interest" description="Disordered" evidence="4">
    <location>
        <begin position="22"/>
        <end position="87"/>
    </location>
</feature>
<feature type="binding site" evidence="3">
    <location>
        <position position="328"/>
    </location>
    <ligand>
        <name>Mn(2+)</name>
        <dbReference type="ChEBI" id="CHEBI:29035"/>
        <label>2</label>
    </ligand>
</feature>
<accession>A0A8H3ID08</accession>